<gene>
    <name evidence="10" type="ORF">GJU41_16065</name>
</gene>
<dbReference type="GO" id="GO:0030894">
    <property type="term" value="C:replisome"/>
    <property type="evidence" value="ECO:0007669"/>
    <property type="project" value="TreeGrafter"/>
</dbReference>
<dbReference type="PANTHER" id="PTHR13710">
    <property type="entry name" value="DNA HELICASE RECQ FAMILY MEMBER"/>
    <property type="match status" value="1"/>
</dbReference>
<feature type="domain" description="Helicase C-terminal" evidence="9">
    <location>
        <begin position="218"/>
        <end position="362"/>
    </location>
</feature>
<keyword evidence="2 10" id="KW-0378">Hydrolase</keyword>
<evidence type="ECO:0000256" key="5">
    <source>
        <dbReference type="ARBA" id="ARBA00023125"/>
    </source>
</evidence>
<dbReference type="Proteomes" id="UP000441585">
    <property type="component" value="Unassembled WGS sequence"/>
</dbReference>
<evidence type="ECO:0000313" key="10">
    <source>
        <dbReference type="EMBL" id="MRX55480.1"/>
    </source>
</evidence>
<dbReference type="GO" id="GO:0043138">
    <property type="term" value="F:3'-5' DNA helicase activity"/>
    <property type="evidence" value="ECO:0007669"/>
    <property type="project" value="TreeGrafter"/>
</dbReference>
<dbReference type="CDD" id="cd17920">
    <property type="entry name" value="DEXHc_RecQ"/>
    <property type="match status" value="1"/>
</dbReference>
<organism evidence="10 11">
    <name type="scientific">Metabacillus idriensis</name>
    <dbReference type="NCBI Taxonomy" id="324768"/>
    <lineage>
        <taxon>Bacteria</taxon>
        <taxon>Bacillati</taxon>
        <taxon>Bacillota</taxon>
        <taxon>Bacilli</taxon>
        <taxon>Bacillales</taxon>
        <taxon>Bacillaceae</taxon>
        <taxon>Metabacillus</taxon>
    </lineage>
</organism>
<dbReference type="SUPFAM" id="SSF52540">
    <property type="entry name" value="P-loop containing nucleoside triphosphate hydrolases"/>
    <property type="match status" value="1"/>
</dbReference>
<evidence type="ECO:0000256" key="3">
    <source>
        <dbReference type="ARBA" id="ARBA00022806"/>
    </source>
</evidence>
<dbReference type="Pfam" id="PF00271">
    <property type="entry name" value="Helicase_C"/>
    <property type="match status" value="1"/>
</dbReference>
<dbReference type="InterPro" id="IPR002464">
    <property type="entry name" value="DNA/RNA_helicase_DEAH_CS"/>
</dbReference>
<dbReference type="GO" id="GO:0006310">
    <property type="term" value="P:DNA recombination"/>
    <property type="evidence" value="ECO:0007669"/>
    <property type="project" value="InterPro"/>
</dbReference>
<dbReference type="GO" id="GO:0016787">
    <property type="term" value="F:hydrolase activity"/>
    <property type="evidence" value="ECO:0007669"/>
    <property type="project" value="UniProtKB-KW"/>
</dbReference>
<dbReference type="InterPro" id="IPR032284">
    <property type="entry name" value="RecQ_Zn-bd"/>
</dbReference>
<dbReference type="GO" id="GO:0005737">
    <property type="term" value="C:cytoplasm"/>
    <property type="evidence" value="ECO:0007669"/>
    <property type="project" value="TreeGrafter"/>
</dbReference>
<dbReference type="RefSeq" id="WP_070877571.1">
    <property type="nucleotide sequence ID" value="NZ_CAJGAA010000006.1"/>
</dbReference>
<evidence type="ECO:0000256" key="4">
    <source>
        <dbReference type="ARBA" id="ARBA00022840"/>
    </source>
</evidence>
<dbReference type="FunFam" id="3.40.50.300:FF:001363">
    <property type="entry name" value="ATP-dependent DNA helicase RecQ"/>
    <property type="match status" value="1"/>
</dbReference>
<dbReference type="GO" id="GO:0005524">
    <property type="term" value="F:ATP binding"/>
    <property type="evidence" value="ECO:0007669"/>
    <property type="project" value="UniProtKB-KW"/>
</dbReference>
<keyword evidence="3 10" id="KW-0347">Helicase</keyword>
<dbReference type="SMART" id="SM00490">
    <property type="entry name" value="HELICc"/>
    <property type="match status" value="1"/>
</dbReference>
<dbReference type="EMBL" id="WKKF01000005">
    <property type="protein sequence ID" value="MRX55480.1"/>
    <property type="molecule type" value="Genomic_DNA"/>
</dbReference>
<dbReference type="PROSITE" id="PS51194">
    <property type="entry name" value="HELICASE_CTER"/>
    <property type="match status" value="1"/>
</dbReference>
<protein>
    <recommendedName>
        <fullName evidence="6">ATP-dependent DNA helicase RecQ</fullName>
    </recommendedName>
    <alternativeName>
        <fullName evidence="7">DNA 3'-5' helicase RecQ</fullName>
    </alternativeName>
</protein>
<evidence type="ECO:0000259" key="9">
    <source>
        <dbReference type="PROSITE" id="PS51194"/>
    </source>
</evidence>
<dbReference type="Pfam" id="PF00270">
    <property type="entry name" value="DEAD"/>
    <property type="match status" value="1"/>
</dbReference>
<keyword evidence="11" id="KW-1185">Reference proteome</keyword>
<keyword evidence="5" id="KW-0238">DNA-binding</keyword>
<keyword evidence="1" id="KW-0547">Nucleotide-binding</keyword>
<evidence type="ECO:0000256" key="2">
    <source>
        <dbReference type="ARBA" id="ARBA00022801"/>
    </source>
</evidence>
<dbReference type="NCBIfam" id="TIGR00614">
    <property type="entry name" value="recQ_fam"/>
    <property type="match status" value="1"/>
</dbReference>
<dbReference type="InterPro" id="IPR004589">
    <property type="entry name" value="DNA_helicase_ATP-dep_RecQ"/>
</dbReference>
<sequence length="491" mass="55968">MNVKQALKRHFGHDSFRTGQETIITDIIDGHDAIALLPTGGGKSLCYQLPAYILEGTVLIVSPLLSLMEDQIQQIRLRGEKRVIGLNGALPYMERQRALSRLNQYKYIFASPEILQSEAVASALREIKLSLFVVDEAHCISQWGHDFRPDYSKLGELREKLGWAPCMALTATATPEVLKDIEKSLHMTNAKRHIQSVNRSNIAIKIEECHSLEGKMKRVSELVKTLKGPGIIYCSSRKWTENLAQFLKMEGISESACYHAGMEQEQRTLIQQQFIYDQLDVVCCTNAFGMGVNKGNVRYVIHFHFPSQMESYVQEIGRAGRDGLPSVAISLIGSGDMEIPLSLLESEFSTYEQLHQTIYQISAGRDAEGSFETAGVNEIQGRFILHHIEKIPYPLSGNEQQAIQFIWGKIEDRRSFKKRKLDAVMKWLLSKECRRQGILNYFEEKNFQSQEICCDRCGLDLLLYEEKKEKHTHLHLLEWKAELKAIFGQNE</sequence>
<dbReference type="GO" id="GO:0043590">
    <property type="term" value="C:bacterial nucleoid"/>
    <property type="evidence" value="ECO:0007669"/>
    <property type="project" value="TreeGrafter"/>
</dbReference>
<dbReference type="PANTHER" id="PTHR13710:SF84">
    <property type="entry name" value="ATP-DEPENDENT DNA HELICASE RECS-RELATED"/>
    <property type="match status" value="1"/>
</dbReference>
<evidence type="ECO:0000313" key="11">
    <source>
        <dbReference type="Proteomes" id="UP000441585"/>
    </source>
</evidence>
<dbReference type="InterPro" id="IPR014001">
    <property type="entry name" value="Helicase_ATP-bd"/>
</dbReference>
<accession>A0A6I2MB50</accession>
<dbReference type="InterPro" id="IPR001650">
    <property type="entry name" value="Helicase_C-like"/>
</dbReference>
<dbReference type="GO" id="GO:0009378">
    <property type="term" value="F:four-way junction helicase activity"/>
    <property type="evidence" value="ECO:0007669"/>
    <property type="project" value="TreeGrafter"/>
</dbReference>
<reference evidence="10 11" key="1">
    <citation type="submission" date="2019-11" db="EMBL/GenBank/DDBJ databases">
        <title>Bacillus idriensis genome.</title>
        <authorList>
            <person name="Konopka E.N."/>
            <person name="Newman J.D."/>
        </authorList>
    </citation>
    <scope>NUCLEOTIDE SEQUENCE [LARGE SCALE GENOMIC DNA]</scope>
    <source>
        <strain evidence="10 11">DSM 19097</strain>
    </source>
</reference>
<dbReference type="PROSITE" id="PS51192">
    <property type="entry name" value="HELICASE_ATP_BIND_1"/>
    <property type="match status" value="1"/>
</dbReference>
<dbReference type="GO" id="GO:0003677">
    <property type="term" value="F:DNA binding"/>
    <property type="evidence" value="ECO:0007669"/>
    <property type="project" value="UniProtKB-KW"/>
</dbReference>
<dbReference type="AlphaFoldDB" id="A0A6I2MB50"/>
<dbReference type="GO" id="GO:0006281">
    <property type="term" value="P:DNA repair"/>
    <property type="evidence" value="ECO:0007669"/>
    <property type="project" value="TreeGrafter"/>
</dbReference>
<dbReference type="PROSITE" id="PS00690">
    <property type="entry name" value="DEAH_ATP_HELICASE"/>
    <property type="match status" value="1"/>
</dbReference>
<comment type="caution">
    <text evidence="10">The sequence shown here is derived from an EMBL/GenBank/DDBJ whole genome shotgun (WGS) entry which is preliminary data.</text>
</comment>
<dbReference type="InterPro" id="IPR011545">
    <property type="entry name" value="DEAD/DEAH_box_helicase_dom"/>
</dbReference>
<proteinExistence type="predicted"/>
<dbReference type="InterPro" id="IPR027417">
    <property type="entry name" value="P-loop_NTPase"/>
</dbReference>
<evidence type="ECO:0000259" key="8">
    <source>
        <dbReference type="PROSITE" id="PS51192"/>
    </source>
</evidence>
<feature type="domain" description="Helicase ATP-binding" evidence="8">
    <location>
        <begin position="24"/>
        <end position="191"/>
    </location>
</feature>
<evidence type="ECO:0000256" key="6">
    <source>
        <dbReference type="ARBA" id="ARBA00044535"/>
    </source>
</evidence>
<name>A0A6I2MB50_9BACI</name>
<dbReference type="Pfam" id="PF16124">
    <property type="entry name" value="RecQ_Zn_bind"/>
    <property type="match status" value="1"/>
</dbReference>
<dbReference type="Gene3D" id="3.40.50.300">
    <property type="entry name" value="P-loop containing nucleotide triphosphate hydrolases"/>
    <property type="match status" value="2"/>
</dbReference>
<dbReference type="SMART" id="SM00487">
    <property type="entry name" value="DEXDc"/>
    <property type="match status" value="1"/>
</dbReference>
<evidence type="ECO:0000256" key="1">
    <source>
        <dbReference type="ARBA" id="ARBA00022741"/>
    </source>
</evidence>
<keyword evidence="4" id="KW-0067">ATP-binding</keyword>
<evidence type="ECO:0000256" key="7">
    <source>
        <dbReference type="ARBA" id="ARBA00044550"/>
    </source>
</evidence>